<dbReference type="Pfam" id="PF13239">
    <property type="entry name" value="2TM"/>
    <property type="match status" value="1"/>
</dbReference>
<dbReference type="KEGG" id="fbe:FF125_12685"/>
<dbReference type="AlphaFoldDB" id="A0A5B7TVC9"/>
<organism evidence="3 4">
    <name type="scientific">Aureibaculum algae</name>
    <dbReference type="NCBI Taxonomy" id="2584122"/>
    <lineage>
        <taxon>Bacteria</taxon>
        <taxon>Pseudomonadati</taxon>
        <taxon>Bacteroidota</taxon>
        <taxon>Flavobacteriia</taxon>
        <taxon>Flavobacteriales</taxon>
        <taxon>Flavobacteriaceae</taxon>
        <taxon>Aureibaculum</taxon>
    </lineage>
</organism>
<feature type="domain" description="2TM" evidence="2">
    <location>
        <begin position="12"/>
        <end position="106"/>
    </location>
</feature>
<dbReference type="EMBL" id="CP040749">
    <property type="protein sequence ID" value="QCX39251.1"/>
    <property type="molecule type" value="Genomic_DNA"/>
</dbReference>
<sequence>MKKNMNSTKHEDALEHVIRLREFYQQVFVYIIFVIVWLNFKNNIIAFVRTHTDNVDNNFLNWLNINIILVPVLWGIIILIYGLYLNKFKLSFLKKWEEKKLKKIMNK</sequence>
<keyword evidence="1" id="KW-1133">Transmembrane helix</keyword>
<gene>
    <name evidence="3" type="ORF">FF125_12685</name>
</gene>
<evidence type="ECO:0000256" key="1">
    <source>
        <dbReference type="SAM" id="Phobius"/>
    </source>
</evidence>
<dbReference type="Proteomes" id="UP000306229">
    <property type="component" value="Chromosome"/>
</dbReference>
<keyword evidence="4" id="KW-1185">Reference proteome</keyword>
<dbReference type="RefSeq" id="WP_138950113.1">
    <property type="nucleotide sequence ID" value="NZ_CP040749.1"/>
</dbReference>
<dbReference type="InterPro" id="IPR025698">
    <property type="entry name" value="2TM_dom"/>
</dbReference>
<protein>
    <recommendedName>
        <fullName evidence="2">2TM domain-containing protein</fullName>
    </recommendedName>
</protein>
<evidence type="ECO:0000259" key="2">
    <source>
        <dbReference type="Pfam" id="PF13239"/>
    </source>
</evidence>
<feature type="transmembrane region" description="Helical" evidence="1">
    <location>
        <begin position="60"/>
        <end position="85"/>
    </location>
</feature>
<name>A0A5B7TVC9_9FLAO</name>
<keyword evidence="1" id="KW-0472">Membrane</keyword>
<reference evidence="3 4" key="1">
    <citation type="submission" date="2019-05" db="EMBL/GenBank/DDBJ databases">
        <title>Algicella ahnfeltiae gen. nov., sp. nov., a novel marine bacterium of the family Flavobacteriaceae isolated from a red alga.</title>
        <authorList>
            <person name="Nedashkovskaya O.I."/>
            <person name="Kukhlevskiy A.D."/>
            <person name="Kim S.-G."/>
            <person name="Zhukova N.V."/>
            <person name="Mikhailov V.V."/>
        </authorList>
    </citation>
    <scope>NUCLEOTIDE SEQUENCE [LARGE SCALE GENOMIC DNA]</scope>
    <source>
        <strain evidence="3 4">10Alg115</strain>
    </source>
</reference>
<evidence type="ECO:0000313" key="4">
    <source>
        <dbReference type="Proteomes" id="UP000306229"/>
    </source>
</evidence>
<evidence type="ECO:0000313" key="3">
    <source>
        <dbReference type="EMBL" id="QCX39251.1"/>
    </source>
</evidence>
<keyword evidence="1" id="KW-0812">Transmembrane</keyword>
<accession>A0A5B7TVC9</accession>
<proteinExistence type="predicted"/>
<feature type="transmembrane region" description="Helical" evidence="1">
    <location>
        <begin position="23"/>
        <end position="40"/>
    </location>
</feature>